<evidence type="ECO:0000256" key="12">
    <source>
        <dbReference type="ARBA" id="ARBA00034808"/>
    </source>
</evidence>
<evidence type="ECO:0000256" key="9">
    <source>
        <dbReference type="ARBA" id="ARBA00023204"/>
    </source>
</evidence>
<dbReference type="GO" id="GO:0008854">
    <property type="term" value="F:exodeoxyribonuclease V activity"/>
    <property type="evidence" value="ECO:0007669"/>
    <property type="project" value="UniProtKB-EC"/>
</dbReference>
<dbReference type="PROSITE" id="PS51198">
    <property type="entry name" value="UVRD_HELICASE_ATP_BIND"/>
    <property type="match status" value="1"/>
</dbReference>
<organism evidence="18 19">
    <name type="scientific">Methylobacillus methanolivorans</name>
    <dbReference type="NCBI Taxonomy" id="1848927"/>
    <lineage>
        <taxon>Bacteria</taxon>
        <taxon>Pseudomonadati</taxon>
        <taxon>Pseudomonadota</taxon>
        <taxon>Betaproteobacteria</taxon>
        <taxon>Nitrosomonadales</taxon>
        <taxon>Methylophilaceae</taxon>
        <taxon>Methylobacillus</taxon>
    </lineage>
</organism>
<evidence type="ECO:0000313" key="18">
    <source>
        <dbReference type="EMBL" id="MFJ5445497.1"/>
    </source>
</evidence>
<dbReference type="SUPFAM" id="SSF52540">
    <property type="entry name" value="P-loop containing nucleoside triphosphate hydrolases"/>
    <property type="match status" value="1"/>
</dbReference>
<reference evidence="18 19" key="1">
    <citation type="submission" date="2024-11" db="EMBL/GenBank/DDBJ databases">
        <authorList>
            <person name="Kaparullina E.N."/>
            <person name="Delegan Y.A."/>
            <person name="Doronina N.V."/>
        </authorList>
    </citation>
    <scope>NUCLEOTIDE SEQUENCE [LARGE SCALE GENOMIC DNA]</scope>
    <source>
        <strain evidence="18 19">7sh_L</strain>
    </source>
</reference>
<evidence type="ECO:0000256" key="4">
    <source>
        <dbReference type="ARBA" id="ARBA00022801"/>
    </source>
</evidence>
<keyword evidence="4 15" id="KW-0378">Hydrolase</keyword>
<feature type="domain" description="UvrD-like helicase ATP-binding" evidence="16">
    <location>
        <begin position="7"/>
        <end position="483"/>
    </location>
</feature>
<evidence type="ECO:0000256" key="3">
    <source>
        <dbReference type="ARBA" id="ARBA00022763"/>
    </source>
</evidence>
<dbReference type="Pfam" id="PF13361">
    <property type="entry name" value="UvrD_C"/>
    <property type="match status" value="1"/>
</dbReference>
<evidence type="ECO:0000256" key="15">
    <source>
        <dbReference type="PROSITE-ProRule" id="PRU00560"/>
    </source>
</evidence>
<dbReference type="Gene3D" id="3.90.320.10">
    <property type="match status" value="1"/>
</dbReference>
<evidence type="ECO:0000256" key="10">
    <source>
        <dbReference type="ARBA" id="ARBA00023235"/>
    </source>
</evidence>
<keyword evidence="8" id="KW-0238">DNA-binding</keyword>
<keyword evidence="19" id="KW-1185">Reference proteome</keyword>
<evidence type="ECO:0000256" key="6">
    <source>
        <dbReference type="ARBA" id="ARBA00022839"/>
    </source>
</evidence>
<keyword evidence="9" id="KW-0234">DNA repair</keyword>
<feature type="domain" description="UvrD-like helicase C-terminal" evidence="17">
    <location>
        <begin position="495"/>
        <end position="769"/>
    </location>
</feature>
<dbReference type="InterPro" id="IPR014017">
    <property type="entry name" value="DNA_helicase_UvrD-like_C"/>
</dbReference>
<evidence type="ECO:0000256" key="14">
    <source>
        <dbReference type="ARBA" id="ARBA00048988"/>
    </source>
</evidence>
<protein>
    <recommendedName>
        <fullName evidence="12">DNA 3'-5' helicase</fullName>
        <ecNumber evidence="12">5.6.2.4</ecNumber>
    </recommendedName>
    <alternativeName>
        <fullName evidence="13">DNA 3'-5' helicase II</fullName>
    </alternativeName>
</protein>
<gene>
    <name evidence="18" type="ORF">ACIKP9_04580</name>
</gene>
<comment type="catalytic activity">
    <reaction evidence="14">
        <text>ATP + H2O = ADP + phosphate + H(+)</text>
        <dbReference type="Rhea" id="RHEA:13065"/>
        <dbReference type="ChEBI" id="CHEBI:15377"/>
        <dbReference type="ChEBI" id="CHEBI:15378"/>
        <dbReference type="ChEBI" id="CHEBI:30616"/>
        <dbReference type="ChEBI" id="CHEBI:43474"/>
        <dbReference type="ChEBI" id="CHEBI:456216"/>
        <dbReference type="EC" id="5.6.2.4"/>
    </reaction>
</comment>
<dbReference type="Gene3D" id="3.40.50.300">
    <property type="entry name" value="P-loop containing nucleotide triphosphate hydrolases"/>
    <property type="match status" value="4"/>
</dbReference>
<comment type="caution">
    <text evidence="18">The sequence shown here is derived from an EMBL/GenBank/DDBJ whole genome shotgun (WGS) entry which is preliminary data.</text>
</comment>
<evidence type="ECO:0000256" key="8">
    <source>
        <dbReference type="ARBA" id="ARBA00023125"/>
    </source>
</evidence>
<dbReference type="EMBL" id="JBIWXY010000001">
    <property type="protein sequence ID" value="MFJ5445497.1"/>
    <property type="molecule type" value="Genomic_DNA"/>
</dbReference>
<evidence type="ECO:0000256" key="7">
    <source>
        <dbReference type="ARBA" id="ARBA00022840"/>
    </source>
</evidence>
<evidence type="ECO:0000259" key="17">
    <source>
        <dbReference type="PROSITE" id="PS51217"/>
    </source>
</evidence>
<dbReference type="PROSITE" id="PS51217">
    <property type="entry name" value="UVRD_HELICASE_CTER"/>
    <property type="match status" value="1"/>
</dbReference>
<sequence>MTDAMDLLELDRISRERALELASFIVEAPAGAGKTELLTQRFLRLLTTVSAPEQIIAITFTNKAAAEMRSRILDSLLMAASGQMPQAIHKQQTFRLGVAALQHAASLDWQLLDNPSRLKIFTIDSLSGHLARQMPLLSRFGSQPAISEDATPHYQLAAERTLALVDEDGLGQAVRLALGYVDNDVQKLTGLLVDMLGKRDQWLEYANHGDLQQAAERALEHLISQDLHAAATMLPGRVQSALMPVARYAASHLACDVPQALLLDWETPLPATSKALCTWLAVCDLLLTGTGTLRKTVNVKNGFPATSESKPFKEQFAEIIATLQQTAGAEAALQRLRSLPLRQDEQSWQMVAALAQLLKIAVAQLWVVFQQAGEVDFVEMSLRALEALGDDDTPTDLALDYPVQHLLVDEFQDTSPGQVKLLQRLTSGWTPGDGHTLFAVGDPMQSIYRFRKANVGLFLEVAEEGIGDLPLERLQLCRNNRSSPPVVDWINATFKHVFPAEDSVVQGAIHYREFVATRAAEADAGVVVHPLIAGPDHDAEALRMREAARVVEIIRQTWASKPAASIAVLVRARAHLDTLVAEIRRHHPDLHFQAVEIEQLAGRQSVQDLLALTHALLQRADRVNWLAMLRAPWCGLQLADLHVLAGRERYRTIWSLLHDSAVLAGMSEDGRQRSHHVVQVLTEALGQQGRMPLSRWLESAWLMLGGAQSLWQASDITDVEAFFALVDQLDQQGRFSLERLVQEVEKLYAAPDIQANGQLQFMTIHKSKGLEFDTVILPGLERRPRNGETPLLLWEEVAVETAHGVSTELVTAPFIPKGASGRDEPSPYSYLKMLEKERADHESARVLYVAATRTERCLHLLGSVSPNAKGELKPASGTFLDSLWPHLAGQFIEVAAQDAQPAQPTPQGVALADFIPKLIRVAEPGLPAIYAENRHEAISSGQAHGETSVLGRQAGLEAHIGTLAHQYVELIAANPDFDSWLTRLPRLQPAMMRWLARQGHALDVAEAAAAQVLQLLTLTLQSADGRWVLSPRPEAAAELAMGHIGETGFKPQVVDRCFIEQGERWIIDYKSTRLPADADVGMMLTAAMAYEEQLAGYAALFADEGIPLRKAVYFMALGKLCELP</sequence>
<evidence type="ECO:0000313" key="19">
    <source>
        <dbReference type="Proteomes" id="UP001617669"/>
    </source>
</evidence>
<dbReference type="InterPro" id="IPR011335">
    <property type="entry name" value="Restrct_endonuc-II-like"/>
</dbReference>
<accession>A0ABW8GK71</accession>
<evidence type="ECO:0000256" key="1">
    <source>
        <dbReference type="ARBA" id="ARBA00022722"/>
    </source>
</evidence>
<evidence type="ECO:0000256" key="11">
    <source>
        <dbReference type="ARBA" id="ARBA00034617"/>
    </source>
</evidence>
<keyword evidence="5 15" id="KW-0347">Helicase</keyword>
<evidence type="ECO:0000256" key="13">
    <source>
        <dbReference type="ARBA" id="ARBA00034923"/>
    </source>
</evidence>
<name>A0ABW8GK71_9PROT</name>
<evidence type="ECO:0000256" key="2">
    <source>
        <dbReference type="ARBA" id="ARBA00022741"/>
    </source>
</evidence>
<dbReference type="PANTHER" id="PTHR11070">
    <property type="entry name" value="UVRD / RECB / PCRA DNA HELICASE FAMILY MEMBER"/>
    <property type="match status" value="1"/>
</dbReference>
<dbReference type="InterPro" id="IPR000212">
    <property type="entry name" value="DNA_helicase_UvrD/REP"/>
</dbReference>
<dbReference type="InterPro" id="IPR014016">
    <property type="entry name" value="UvrD-like_ATP-bd"/>
</dbReference>
<dbReference type="SUPFAM" id="SSF52980">
    <property type="entry name" value="Restriction endonuclease-like"/>
    <property type="match status" value="1"/>
</dbReference>
<dbReference type="InterPro" id="IPR027417">
    <property type="entry name" value="P-loop_NTPase"/>
</dbReference>
<keyword evidence="3" id="KW-0227">DNA damage</keyword>
<dbReference type="Pfam" id="PF00580">
    <property type="entry name" value="UvrD-helicase"/>
    <property type="match status" value="1"/>
</dbReference>
<keyword evidence="7 15" id="KW-0067">ATP-binding</keyword>
<comment type="catalytic activity">
    <reaction evidence="11">
        <text>Couples ATP hydrolysis with the unwinding of duplex DNA by translocating in the 3'-5' direction.</text>
        <dbReference type="EC" id="5.6.2.4"/>
    </reaction>
</comment>
<feature type="binding site" evidence="15">
    <location>
        <begin position="28"/>
        <end position="35"/>
    </location>
    <ligand>
        <name>ATP</name>
        <dbReference type="ChEBI" id="CHEBI:30616"/>
    </ligand>
</feature>
<evidence type="ECO:0000259" key="16">
    <source>
        <dbReference type="PROSITE" id="PS51198"/>
    </source>
</evidence>
<keyword evidence="10" id="KW-0413">Isomerase</keyword>
<dbReference type="InterPro" id="IPR011604">
    <property type="entry name" value="PDDEXK-like_dom_sf"/>
</dbReference>
<dbReference type="Proteomes" id="UP001617669">
    <property type="component" value="Unassembled WGS sequence"/>
</dbReference>
<dbReference type="EC" id="5.6.2.4" evidence="12"/>
<dbReference type="RefSeq" id="WP_400879879.1">
    <property type="nucleotide sequence ID" value="NZ_JBIWXY010000001.1"/>
</dbReference>
<proteinExistence type="predicted"/>
<keyword evidence="1" id="KW-0540">Nuclease</keyword>
<evidence type="ECO:0000256" key="5">
    <source>
        <dbReference type="ARBA" id="ARBA00022806"/>
    </source>
</evidence>
<keyword evidence="6" id="KW-0269">Exonuclease</keyword>
<dbReference type="PANTHER" id="PTHR11070:SF2">
    <property type="entry name" value="ATP-DEPENDENT DNA HELICASE SRS2"/>
    <property type="match status" value="1"/>
</dbReference>
<keyword evidence="2 15" id="KW-0547">Nucleotide-binding</keyword>